<proteinExistence type="predicted"/>
<accession>A0A832H5K5</accession>
<comment type="caution">
    <text evidence="2">The sequence shown here is derived from an EMBL/GenBank/DDBJ whole genome shotgun (WGS) entry which is preliminary data.</text>
</comment>
<organism evidence="2">
    <name type="scientific">Oscillatoriales cyanobacterium SpSt-402</name>
    <dbReference type="NCBI Taxonomy" id="2282168"/>
    <lineage>
        <taxon>Bacteria</taxon>
        <taxon>Bacillati</taxon>
        <taxon>Cyanobacteriota</taxon>
        <taxon>Cyanophyceae</taxon>
        <taxon>Oscillatoriophycideae</taxon>
        <taxon>Oscillatoriales</taxon>
    </lineage>
</organism>
<evidence type="ECO:0000256" key="1">
    <source>
        <dbReference type="SAM" id="SignalP"/>
    </source>
</evidence>
<sequence>MKRFAFALLLALTPAVASADPLCYMKEGNGRTTDLTAMCGMSNQEAKKIATSPRKGIDLDSPERRIKVGETRSGLDIVFDRDSVSAKTFALKIVTDSGTRNFEFEYACSEKRVFLENTSVTSNATKKTYKVSDEGGNEMKFDQSSAADLGLQLACRQSKSPGY</sequence>
<name>A0A832H5K5_9CYAN</name>
<keyword evidence="1" id="KW-0732">Signal</keyword>
<gene>
    <name evidence="2" type="ORF">ENR47_10270</name>
</gene>
<evidence type="ECO:0000313" key="2">
    <source>
        <dbReference type="EMBL" id="HGW94651.1"/>
    </source>
</evidence>
<evidence type="ECO:0008006" key="3">
    <source>
        <dbReference type="Google" id="ProtNLM"/>
    </source>
</evidence>
<feature type="signal peptide" evidence="1">
    <location>
        <begin position="1"/>
        <end position="19"/>
    </location>
</feature>
<protein>
    <recommendedName>
        <fullName evidence="3">C-type lysozyme inhibitor domain-containing protein</fullName>
    </recommendedName>
</protein>
<feature type="chain" id="PRO_5032683183" description="C-type lysozyme inhibitor domain-containing protein" evidence="1">
    <location>
        <begin position="20"/>
        <end position="163"/>
    </location>
</feature>
<dbReference type="AlphaFoldDB" id="A0A832H5K5"/>
<reference evidence="2" key="1">
    <citation type="journal article" date="2020" name="mSystems">
        <title>Genome- and Community-Level Interaction Insights into Carbon Utilization and Element Cycling Functions of Hydrothermarchaeota in Hydrothermal Sediment.</title>
        <authorList>
            <person name="Zhou Z."/>
            <person name="Liu Y."/>
            <person name="Xu W."/>
            <person name="Pan J."/>
            <person name="Luo Z.H."/>
            <person name="Li M."/>
        </authorList>
    </citation>
    <scope>NUCLEOTIDE SEQUENCE [LARGE SCALE GENOMIC DNA]</scope>
    <source>
        <strain evidence="2">SpSt-402</strain>
    </source>
</reference>
<dbReference type="EMBL" id="DSRD01000640">
    <property type="protein sequence ID" value="HGW94651.1"/>
    <property type="molecule type" value="Genomic_DNA"/>
</dbReference>